<organism evidence="2 3">
    <name type="scientific">[Clostridium] hylemonae DSM 15053</name>
    <dbReference type="NCBI Taxonomy" id="553973"/>
    <lineage>
        <taxon>Bacteria</taxon>
        <taxon>Bacillati</taxon>
        <taxon>Bacillota</taxon>
        <taxon>Clostridia</taxon>
        <taxon>Lachnospirales</taxon>
        <taxon>Lachnospiraceae</taxon>
    </lineage>
</organism>
<name>C0C106_9FIRM</name>
<feature type="domain" description="DUF8052" evidence="1">
    <location>
        <begin position="5"/>
        <end position="169"/>
    </location>
</feature>
<dbReference type="STRING" id="553973.CLOHYLEM_05825"/>
<gene>
    <name evidence="2" type="ORF">CLOHYLEM_05825</name>
</gene>
<evidence type="ECO:0000313" key="3">
    <source>
        <dbReference type="Proteomes" id="UP000004893"/>
    </source>
</evidence>
<evidence type="ECO:0000313" key="2">
    <source>
        <dbReference type="EMBL" id="EEG73820.1"/>
    </source>
</evidence>
<dbReference type="OrthoDB" id="1751309at2"/>
<dbReference type="eggNOG" id="ENOG5032U4E">
    <property type="taxonomic scope" value="Bacteria"/>
</dbReference>
<reference evidence="2" key="2">
    <citation type="submission" date="2013-06" db="EMBL/GenBank/DDBJ databases">
        <title>Draft genome sequence of Clostridium hylemonae (DSM 15053).</title>
        <authorList>
            <person name="Sudarsanam P."/>
            <person name="Ley R."/>
            <person name="Guruge J."/>
            <person name="Turnbaugh P.J."/>
            <person name="Mahowald M."/>
            <person name="Liep D."/>
            <person name="Gordon J."/>
        </authorList>
    </citation>
    <scope>NUCLEOTIDE SEQUENCE</scope>
    <source>
        <strain evidence="2">DSM 15053</strain>
    </source>
</reference>
<reference evidence="2" key="1">
    <citation type="submission" date="2009-02" db="EMBL/GenBank/DDBJ databases">
        <authorList>
            <person name="Fulton L."/>
            <person name="Clifton S."/>
            <person name="Fulton B."/>
            <person name="Xu J."/>
            <person name="Minx P."/>
            <person name="Pepin K.H."/>
            <person name="Johnson M."/>
            <person name="Bhonagiri V."/>
            <person name="Nash W.E."/>
            <person name="Mardis E.R."/>
            <person name="Wilson R.K."/>
        </authorList>
    </citation>
    <scope>NUCLEOTIDE SEQUENCE [LARGE SCALE GENOMIC DNA]</scope>
    <source>
        <strain evidence="2">DSM 15053</strain>
    </source>
</reference>
<dbReference type="HOGENOM" id="CLU_100108_0_0_9"/>
<dbReference type="EMBL" id="ABYI02000022">
    <property type="protein sequence ID" value="EEG73820.1"/>
    <property type="molecule type" value="Genomic_DNA"/>
</dbReference>
<dbReference type="RefSeq" id="WP_006443170.1">
    <property type="nucleotide sequence ID" value="NZ_CP036524.1"/>
</dbReference>
<accession>C0C106</accession>
<dbReference type="AlphaFoldDB" id="C0C106"/>
<dbReference type="Proteomes" id="UP000004893">
    <property type="component" value="Unassembled WGS sequence"/>
</dbReference>
<protein>
    <recommendedName>
        <fullName evidence="1">DUF8052 domain-containing protein</fullName>
    </recommendedName>
</protein>
<proteinExistence type="predicted"/>
<sequence>MTGRELFEKLLASYEASYDIERTCSINGDMYDAHAAFNVTSAKYVLVKKAELWRADCYEHVFFRVKDSFTADDVERFRTQIASYIEPQLVRGGKKWPEKNHMYTYITGVFICENGVPEEVKQAVKRFSFVKNYKWTIRGYSEARLLVFDMENRKVFGSRAARDLVKGYTKAAVMGPF</sequence>
<comment type="caution">
    <text evidence="2">The sequence shown here is derived from an EMBL/GenBank/DDBJ whole genome shotgun (WGS) entry which is preliminary data.</text>
</comment>
<dbReference type="InterPro" id="IPR058365">
    <property type="entry name" value="DUF8052"/>
</dbReference>
<evidence type="ECO:0000259" key="1">
    <source>
        <dbReference type="Pfam" id="PF26226"/>
    </source>
</evidence>
<keyword evidence="3" id="KW-1185">Reference proteome</keyword>
<dbReference type="Pfam" id="PF26226">
    <property type="entry name" value="DUF8052"/>
    <property type="match status" value="1"/>
</dbReference>